<dbReference type="InterPro" id="IPR048969">
    <property type="entry name" value="FACT_SPT16_C"/>
</dbReference>
<keyword evidence="1" id="KW-0804">Transcription</keyword>
<dbReference type="PANTHER" id="PTHR13980">
    <property type="entry name" value="CDC68 RELATED"/>
    <property type="match status" value="1"/>
</dbReference>
<name>A0ABQ6MX37_9STRA</name>
<keyword evidence="6" id="KW-1185">Reference proteome</keyword>
<comment type="function">
    <text evidence="1">Component of the FACT complex, a general chromatin factor that acts to reorganize nucleosomes. The FACT complex is involved in multiple processes that require DNA as a template such as mRNA elongation, DNA replication and DNA repair. During transcription elongation the FACT complex acts as a histone chaperone that both destabilizes and restores nucleosomal structure. It facilitates the passage of RNA polymerase II and transcription by promoting the dissociation of one histone H2A-H2B dimer from the nucleosome, then subsequently promotes the reestablishment of the nucleosome following the passage of RNA polymerase II.</text>
</comment>
<dbReference type="InterPro" id="IPR013719">
    <property type="entry name" value="RTT106/SPT16-like_middle_dom"/>
</dbReference>
<keyword evidence="1" id="KW-0539">Nucleus</keyword>
<comment type="subcellular location">
    <subcellularLocation>
        <location evidence="1">Nucleus</location>
    </subcellularLocation>
    <subcellularLocation>
        <location evidence="1">Chromosome</location>
    </subcellularLocation>
</comment>
<feature type="non-terminal residue" evidence="5">
    <location>
        <position position="1"/>
    </location>
</feature>
<feature type="domain" description="FACT complex subunit SPT16 middle" evidence="3">
    <location>
        <begin position="126"/>
        <end position="282"/>
    </location>
</feature>
<reference evidence="5 6" key="1">
    <citation type="journal article" date="2023" name="Commun. Biol.">
        <title>Genome analysis of Parmales, the sister group of diatoms, reveals the evolutionary specialization of diatoms from phago-mixotrophs to photoautotrophs.</title>
        <authorList>
            <person name="Ban H."/>
            <person name="Sato S."/>
            <person name="Yoshikawa S."/>
            <person name="Yamada K."/>
            <person name="Nakamura Y."/>
            <person name="Ichinomiya M."/>
            <person name="Sato N."/>
            <person name="Blanc-Mathieu R."/>
            <person name="Endo H."/>
            <person name="Kuwata A."/>
            <person name="Ogata H."/>
        </authorList>
    </citation>
    <scope>NUCLEOTIDE SEQUENCE [LARGE SCALE GENOMIC DNA]</scope>
</reference>
<dbReference type="Gene3D" id="2.30.29.150">
    <property type="match status" value="1"/>
</dbReference>
<protein>
    <recommendedName>
        <fullName evidence="1">FACT complex subunit</fullName>
    </recommendedName>
</protein>
<feature type="compositionally biased region" description="Basic and acidic residues" evidence="2">
    <location>
        <begin position="73"/>
        <end position="82"/>
    </location>
</feature>
<feature type="region of interest" description="Disordered" evidence="2">
    <location>
        <begin position="515"/>
        <end position="625"/>
    </location>
</feature>
<keyword evidence="1" id="KW-0158">Chromosome</keyword>
<evidence type="ECO:0000313" key="6">
    <source>
        <dbReference type="Proteomes" id="UP001165060"/>
    </source>
</evidence>
<dbReference type="Proteomes" id="UP001165060">
    <property type="component" value="Unassembled WGS sequence"/>
</dbReference>
<feature type="compositionally biased region" description="Acidic residues" evidence="2">
    <location>
        <begin position="533"/>
        <end position="549"/>
    </location>
</feature>
<keyword evidence="1" id="KW-0234">DNA repair</keyword>
<dbReference type="Gene3D" id="2.30.29.30">
    <property type="entry name" value="Pleckstrin-homology domain (PH domain)/Phosphotyrosine-binding domain (PTB)"/>
    <property type="match status" value="1"/>
</dbReference>
<evidence type="ECO:0000256" key="1">
    <source>
        <dbReference type="RuleBase" id="RU367052"/>
    </source>
</evidence>
<feature type="region of interest" description="Disordered" evidence="2">
    <location>
        <begin position="1"/>
        <end position="82"/>
    </location>
</feature>
<comment type="caution">
    <text evidence="5">The sequence shown here is derived from an EMBL/GenBank/DDBJ whole genome shotgun (WGS) entry which is preliminary data.</text>
</comment>
<accession>A0ABQ6MX37</accession>
<dbReference type="SMART" id="SM01287">
    <property type="entry name" value="Rtt106"/>
    <property type="match status" value="1"/>
</dbReference>
<dbReference type="InterPro" id="IPR013953">
    <property type="entry name" value="FACT_SPT16_M"/>
</dbReference>
<feature type="compositionally biased region" description="Acidic residues" evidence="2">
    <location>
        <begin position="560"/>
        <end position="597"/>
    </location>
</feature>
<evidence type="ECO:0000313" key="5">
    <source>
        <dbReference type="EMBL" id="GMI35190.1"/>
    </source>
</evidence>
<dbReference type="Gene3D" id="2.30.29.210">
    <property type="entry name" value="FACT complex subunit Spt16p/Cdc68p"/>
    <property type="match status" value="1"/>
</dbReference>
<dbReference type="InterPro" id="IPR011993">
    <property type="entry name" value="PH-like_dom_sf"/>
</dbReference>
<evidence type="ECO:0000259" key="4">
    <source>
        <dbReference type="SMART" id="SM01287"/>
    </source>
</evidence>
<dbReference type="InterPro" id="IPR040258">
    <property type="entry name" value="Spt16"/>
</dbReference>
<keyword evidence="1" id="KW-0235">DNA replication</keyword>
<evidence type="ECO:0000256" key="2">
    <source>
        <dbReference type="SAM" id="MobiDB-lite"/>
    </source>
</evidence>
<dbReference type="Pfam" id="PF21091">
    <property type="entry name" value="SPT16_C"/>
    <property type="match status" value="1"/>
</dbReference>
<dbReference type="Pfam" id="PF24824">
    <property type="entry name" value="PH_SPT16"/>
    <property type="match status" value="1"/>
</dbReference>
<keyword evidence="1" id="KW-0227">DNA damage</keyword>
<dbReference type="EMBL" id="BRYB01000677">
    <property type="protein sequence ID" value="GMI35190.1"/>
    <property type="molecule type" value="Genomic_DNA"/>
</dbReference>
<dbReference type="InterPro" id="IPR056595">
    <property type="entry name" value="Fact-SPT16_PH"/>
</dbReference>
<organism evidence="5 6">
    <name type="scientific">Tetraparma gracilis</name>
    <dbReference type="NCBI Taxonomy" id="2962635"/>
    <lineage>
        <taxon>Eukaryota</taxon>
        <taxon>Sar</taxon>
        <taxon>Stramenopiles</taxon>
        <taxon>Ochrophyta</taxon>
        <taxon>Bolidophyceae</taxon>
        <taxon>Parmales</taxon>
        <taxon>Triparmaceae</taxon>
        <taxon>Tetraparma</taxon>
    </lineage>
</organism>
<dbReference type="Pfam" id="PF08512">
    <property type="entry name" value="Rttp106-like_middle"/>
    <property type="match status" value="1"/>
</dbReference>
<evidence type="ECO:0000259" key="3">
    <source>
        <dbReference type="SMART" id="SM01286"/>
    </source>
</evidence>
<feature type="compositionally biased region" description="Basic and acidic residues" evidence="2">
    <location>
        <begin position="598"/>
        <end position="618"/>
    </location>
</feature>
<dbReference type="SMART" id="SM01286">
    <property type="entry name" value="SPT16"/>
    <property type="match status" value="1"/>
</dbReference>
<sequence>SPDDVVYTINDGDDESGGDDDDDESASSGDDDSEDGAKTAAKDTGTGRKSSRLRETAEAASENQETALQRAKKQQDLLRKKNEARLREIARKNRKGGDKEEDEEAQELQVYNKTEEMPSTVLPNQVKVDMAAECVILPIAGNPIPFHISTVKNVVLPDPDRATYLRLNFHTAGAALAKDVPTNLAKLIEKHSPYATFIREMTFRSLDSANLTQAYRQILELRKRVKQREQKEQEESNLVEQPKLKRMTDGKIPRLLDLTMRPVFSGRKTTGALEAHENGLRFRSTRGEECVIIYDNIKNALYQPCEKELMVLVHFNLKNPIMIGKKKQENVQFFTEVVEASEQVDGNKRSMYDPDEMDDEQRQRQLRKKLNEAFKEFCKKVETVSKRFGNGVEFDIPYRDLGFNGTPNKEMVFIQPTVNCLVNLTETPFFCVDLEKVDHVHFERVSFTSKAFDIVLINKDFGKAVWRCDMIDNASKDSIQDWLTDMEIPYTEGPMNLNWKQIMNTVVQDDRFYEATEEDEVTPKEPGWSFLALDDEEDGGDEEEDDDDSAFSGDAASGSESEEMSEEESEFDESESEEDEDADEELEEEGMDWDDMEKEALADDKRKAREQRDEEQGRSAKKTKR</sequence>
<dbReference type="Pfam" id="PF08644">
    <property type="entry name" value="SPT16"/>
    <property type="match status" value="1"/>
</dbReference>
<feature type="compositionally biased region" description="Acidic residues" evidence="2">
    <location>
        <begin position="11"/>
        <end position="34"/>
    </location>
</feature>
<comment type="similarity">
    <text evidence="1">Belongs to the peptidase M24 family. SPT16 subfamily.</text>
</comment>
<dbReference type="PANTHER" id="PTHR13980:SF15">
    <property type="entry name" value="FACT COMPLEX SUBUNIT SPT16"/>
    <property type="match status" value="1"/>
</dbReference>
<keyword evidence="1" id="KW-0805">Transcription regulation</keyword>
<comment type="subunit">
    <text evidence="1">Component of the FACT complex.</text>
</comment>
<feature type="domain" description="Histone chaperone RTT106/FACT complex subunit SPT16-like middle" evidence="4">
    <location>
        <begin position="403"/>
        <end position="493"/>
    </location>
</feature>
<proteinExistence type="inferred from homology"/>
<feature type="compositionally biased region" description="Low complexity" evidence="2">
    <location>
        <begin position="550"/>
        <end position="559"/>
    </location>
</feature>
<gene>
    <name evidence="5" type="ORF">TeGR_g3113</name>
</gene>